<accession>C0NA84</accession>
<protein>
    <submittedName>
        <fullName evidence="1">Uncharacterized protein</fullName>
    </submittedName>
</protein>
<keyword evidence="2" id="KW-1185">Reference proteome</keyword>
<proteinExistence type="predicted"/>
<dbReference type="Proteomes" id="UP000001631">
    <property type="component" value="Unassembled WGS sequence"/>
</dbReference>
<name>C0NA84_AJECG</name>
<organism evidence="1 2">
    <name type="scientific">Ajellomyces capsulatus (strain G186AR / H82 / ATCC MYA-2454 / RMSCC 2432)</name>
    <name type="common">Darling's disease fungus</name>
    <name type="synonym">Histoplasma capsulatum</name>
    <dbReference type="NCBI Taxonomy" id="447093"/>
    <lineage>
        <taxon>Eukaryota</taxon>
        <taxon>Fungi</taxon>
        <taxon>Dikarya</taxon>
        <taxon>Ascomycota</taxon>
        <taxon>Pezizomycotina</taxon>
        <taxon>Eurotiomycetes</taxon>
        <taxon>Eurotiomycetidae</taxon>
        <taxon>Onygenales</taxon>
        <taxon>Ajellomycetaceae</taxon>
        <taxon>Histoplasma</taxon>
    </lineage>
</organism>
<dbReference type="InParanoid" id="C0NA84"/>
<gene>
    <name evidence="1" type="ORF">HCBG_00030</name>
</gene>
<dbReference type="EMBL" id="GG663363">
    <property type="protein sequence ID" value="EEH10575.1"/>
    <property type="molecule type" value="Genomic_DNA"/>
</dbReference>
<evidence type="ECO:0000313" key="2">
    <source>
        <dbReference type="Proteomes" id="UP000001631"/>
    </source>
</evidence>
<dbReference type="RefSeq" id="XP_045291055.1">
    <property type="nucleotide sequence ID" value="XM_045427080.1"/>
</dbReference>
<sequence length="254" mass="28129">MTRNRVFPRIQNITRTTVRPHAHADRRKAHHTFPIMGNHGTVGGKIESTTGLEKGDIGSEVVGNLSCIAYAVGCLRFARSVHDPERIDNTVIPAPTWYLGHVDCFAIGDLKYSAFTLSPACPRTSVDRGSNSINSEAAHAGESALGAVERLANVIFIFEFTLLQRATVRVWAAVSGEMLSDKSMKLRWLVPSLKMSWHPYVVDTPHEFGCRLFLLAILFREIKFANRVAVESSSVCSKNSIMAIYPHCCVAMRD</sequence>
<reference evidence="1" key="1">
    <citation type="submission" date="2009-02" db="EMBL/GenBank/DDBJ databases">
        <title>The Genome Sequence of Ajellomyces capsulatus strain G186AR.</title>
        <authorList>
            <consortium name="The Broad Institute Genome Sequencing Platform"/>
            <person name="Champion M."/>
            <person name="Cuomo C."/>
            <person name="Ma L.-J."/>
            <person name="Henn M.R."/>
            <person name="Sil A."/>
            <person name="Goldman B."/>
            <person name="Young S.K."/>
            <person name="Kodira C.D."/>
            <person name="Zeng Q."/>
            <person name="Koehrsen M."/>
            <person name="Alvarado L."/>
            <person name="Berlin A."/>
            <person name="Borenstein D."/>
            <person name="Chen Z."/>
            <person name="Engels R."/>
            <person name="Freedman E."/>
            <person name="Gellesch M."/>
            <person name="Goldberg J."/>
            <person name="Griggs A."/>
            <person name="Gujja S."/>
            <person name="Heiman D."/>
            <person name="Hepburn T."/>
            <person name="Howarth C."/>
            <person name="Jen D."/>
            <person name="Larson L."/>
            <person name="Lewis B."/>
            <person name="Mehta T."/>
            <person name="Park D."/>
            <person name="Pearson M."/>
            <person name="Roberts A."/>
            <person name="Saif S."/>
            <person name="Shea T."/>
            <person name="Shenoy N."/>
            <person name="Sisk P."/>
            <person name="Stolte C."/>
            <person name="Sykes S."/>
            <person name="Walk T."/>
            <person name="White J."/>
            <person name="Yandava C."/>
            <person name="Klein B."/>
            <person name="McEwen J.G."/>
            <person name="Puccia R."/>
            <person name="Goldman G.H."/>
            <person name="Felipe M.S."/>
            <person name="Nino-Vega G."/>
            <person name="San-Blas G."/>
            <person name="Taylor J."/>
            <person name="Mendoza L."/>
            <person name="Galagan J."/>
            <person name="Nusbaum C."/>
            <person name="Birren B."/>
        </authorList>
    </citation>
    <scope>NUCLEOTIDE SEQUENCE</scope>
    <source>
        <strain evidence="1">G186AR</strain>
    </source>
</reference>
<dbReference type="AlphaFoldDB" id="C0NA84"/>
<evidence type="ECO:0000313" key="1">
    <source>
        <dbReference type="EMBL" id="EEH10575.1"/>
    </source>
</evidence>
<dbReference type="GeneID" id="69033047"/>
<dbReference type="HOGENOM" id="CLU_1094015_0_0_1"/>